<dbReference type="Proteomes" id="UP000602395">
    <property type="component" value="Unassembled WGS sequence"/>
</dbReference>
<evidence type="ECO:0000256" key="1">
    <source>
        <dbReference type="SAM" id="Phobius"/>
    </source>
</evidence>
<keyword evidence="1" id="KW-0812">Transmembrane</keyword>
<feature type="transmembrane region" description="Helical" evidence="1">
    <location>
        <begin position="37"/>
        <end position="56"/>
    </location>
</feature>
<accession>A0ABR7WCL5</accession>
<keyword evidence="3" id="KW-1185">Reference proteome</keyword>
<feature type="transmembrane region" description="Helical" evidence="1">
    <location>
        <begin position="76"/>
        <end position="95"/>
    </location>
</feature>
<keyword evidence="1" id="KW-1133">Transmembrane helix</keyword>
<name>A0ABR7WCL5_9ACTN</name>
<sequence>MTPANRTLVSYYSLNSDATFKPGDDVETARQVLRWSIPGFIFMLNVIAFQSVWRLLNNPKNGLSEFLDSAATHTLLAAFAASLPLGFILYQMYYFRYRSDSSLFGITLFYRRDRGAHVLGQYISAFKGSPQALARFSRTATADEICHRLSKAPLAHARRWLPLLHVTTGERLCAPEDDHNASWSSARCSYCRNTYHRRFIDNWTLLQTVLDRLECESGFAPVKKEYTNGSDLYHTLGASRYAVSVAAIAMFAFNTCILLGPASSPGPGRIAAALTILVVATLSQYYVMYRCRQNVERNYARRLASVLSIVLTTRASTRVRSPRTQ</sequence>
<comment type="caution">
    <text evidence="2">The sequence shown here is derived from an EMBL/GenBank/DDBJ whole genome shotgun (WGS) entry which is preliminary data.</text>
</comment>
<dbReference type="RefSeq" id="WP_190267168.1">
    <property type="nucleotide sequence ID" value="NZ_BAABAD010000004.1"/>
</dbReference>
<evidence type="ECO:0000313" key="2">
    <source>
        <dbReference type="EMBL" id="MBD1320541.1"/>
    </source>
</evidence>
<keyword evidence="1" id="KW-0472">Membrane</keyword>
<organism evidence="2 3">
    <name type="scientific">Gordonia hankookensis</name>
    <dbReference type="NCBI Taxonomy" id="589403"/>
    <lineage>
        <taxon>Bacteria</taxon>
        <taxon>Bacillati</taxon>
        <taxon>Actinomycetota</taxon>
        <taxon>Actinomycetes</taxon>
        <taxon>Mycobacteriales</taxon>
        <taxon>Gordoniaceae</taxon>
        <taxon>Gordonia</taxon>
    </lineage>
</organism>
<evidence type="ECO:0000313" key="3">
    <source>
        <dbReference type="Proteomes" id="UP000602395"/>
    </source>
</evidence>
<gene>
    <name evidence="2" type="ORF">IDF66_13215</name>
</gene>
<reference evidence="2 3" key="1">
    <citation type="submission" date="2020-09" db="EMBL/GenBank/DDBJ databases">
        <title>Novel species in genus Gordonia.</title>
        <authorList>
            <person name="Zhang G."/>
        </authorList>
    </citation>
    <scope>NUCLEOTIDE SEQUENCE [LARGE SCALE GENOMIC DNA]</scope>
    <source>
        <strain evidence="2 3">ON-33</strain>
    </source>
</reference>
<dbReference type="EMBL" id="JACWMS010000002">
    <property type="protein sequence ID" value="MBD1320541.1"/>
    <property type="molecule type" value="Genomic_DNA"/>
</dbReference>
<feature type="transmembrane region" description="Helical" evidence="1">
    <location>
        <begin position="241"/>
        <end position="262"/>
    </location>
</feature>
<feature type="transmembrane region" description="Helical" evidence="1">
    <location>
        <begin position="268"/>
        <end position="287"/>
    </location>
</feature>
<proteinExistence type="predicted"/>
<protein>
    <submittedName>
        <fullName evidence="2">Uncharacterized protein</fullName>
    </submittedName>
</protein>